<gene>
    <name evidence="4" type="ORF">CTI12_AA022430</name>
</gene>
<dbReference type="GO" id="GO:0005615">
    <property type="term" value="C:extracellular space"/>
    <property type="evidence" value="ECO:0007669"/>
    <property type="project" value="InterPro"/>
</dbReference>
<dbReference type="InterPro" id="IPR000215">
    <property type="entry name" value="Serpin_fam"/>
</dbReference>
<name>A0A2U1Q404_ARTAN</name>
<evidence type="ECO:0000313" key="4">
    <source>
        <dbReference type="EMBL" id="PWA92738.1"/>
    </source>
</evidence>
<dbReference type="SMART" id="SM00093">
    <property type="entry name" value="SERPIN"/>
    <property type="match status" value="1"/>
</dbReference>
<dbReference type="Gene3D" id="3.30.497.10">
    <property type="entry name" value="Antithrombin, subunit I, domain 2"/>
    <property type="match status" value="1"/>
</dbReference>
<dbReference type="Proteomes" id="UP000245207">
    <property type="component" value="Unassembled WGS sequence"/>
</dbReference>
<evidence type="ECO:0000259" key="3">
    <source>
        <dbReference type="SMART" id="SM00093"/>
    </source>
</evidence>
<dbReference type="OrthoDB" id="1063785at2759"/>
<dbReference type="GO" id="GO:0004867">
    <property type="term" value="F:serine-type endopeptidase inhibitor activity"/>
    <property type="evidence" value="ECO:0007669"/>
    <property type="project" value="InterPro"/>
</dbReference>
<dbReference type="SUPFAM" id="SSF56574">
    <property type="entry name" value="Serpins"/>
    <property type="match status" value="1"/>
</dbReference>
<dbReference type="AlphaFoldDB" id="A0A2U1Q404"/>
<dbReference type="EMBL" id="PKPP01000440">
    <property type="protein sequence ID" value="PWA92738.1"/>
    <property type="molecule type" value="Genomic_DNA"/>
</dbReference>
<reference evidence="4 5" key="1">
    <citation type="journal article" date="2018" name="Mol. Plant">
        <title>The genome of Artemisia annua provides insight into the evolution of Asteraceae family and artemisinin biosynthesis.</title>
        <authorList>
            <person name="Shen Q."/>
            <person name="Zhang L."/>
            <person name="Liao Z."/>
            <person name="Wang S."/>
            <person name="Yan T."/>
            <person name="Shi P."/>
            <person name="Liu M."/>
            <person name="Fu X."/>
            <person name="Pan Q."/>
            <person name="Wang Y."/>
            <person name="Lv Z."/>
            <person name="Lu X."/>
            <person name="Zhang F."/>
            <person name="Jiang W."/>
            <person name="Ma Y."/>
            <person name="Chen M."/>
            <person name="Hao X."/>
            <person name="Li L."/>
            <person name="Tang Y."/>
            <person name="Lv G."/>
            <person name="Zhou Y."/>
            <person name="Sun X."/>
            <person name="Brodelius P.E."/>
            <person name="Rose J.K.C."/>
            <person name="Tang K."/>
        </authorList>
    </citation>
    <scope>NUCLEOTIDE SEQUENCE [LARGE SCALE GENOMIC DNA]</scope>
    <source>
        <strain evidence="5">cv. Huhao1</strain>
        <tissue evidence="4">Leaf</tissue>
    </source>
</reference>
<dbReference type="PANTHER" id="PTHR11461:SF315">
    <property type="entry name" value="SERPIN-Z3-LIKE"/>
    <property type="match status" value="1"/>
</dbReference>
<comment type="caution">
    <text evidence="4">The sequence shown here is derived from an EMBL/GenBank/DDBJ whole genome shotgun (WGS) entry which is preliminary data.</text>
</comment>
<dbReference type="InterPro" id="IPR042178">
    <property type="entry name" value="Serpin_sf_1"/>
</dbReference>
<dbReference type="Gene3D" id="2.30.39.10">
    <property type="entry name" value="Alpha-1-antitrypsin, domain 1"/>
    <property type="match status" value="1"/>
</dbReference>
<dbReference type="InterPro" id="IPR023796">
    <property type="entry name" value="Serpin_dom"/>
</dbReference>
<protein>
    <submittedName>
        <fullName evidence="4">Serpin-ZX</fullName>
    </submittedName>
</protein>
<dbReference type="Pfam" id="PF00079">
    <property type="entry name" value="Serpin"/>
    <property type="match status" value="1"/>
</dbReference>
<keyword evidence="5" id="KW-1185">Reference proteome</keyword>
<dbReference type="STRING" id="35608.A0A2U1Q404"/>
<evidence type="ECO:0000313" key="5">
    <source>
        <dbReference type="Proteomes" id="UP000245207"/>
    </source>
</evidence>
<dbReference type="InterPro" id="IPR042185">
    <property type="entry name" value="Serpin_sf_2"/>
</dbReference>
<feature type="domain" description="Serpin" evidence="3">
    <location>
        <begin position="1"/>
        <end position="325"/>
    </location>
</feature>
<proteinExistence type="inferred from homology"/>
<comment type="similarity">
    <text evidence="1 2">Belongs to the serpin family.</text>
</comment>
<evidence type="ECO:0000256" key="2">
    <source>
        <dbReference type="RuleBase" id="RU000411"/>
    </source>
</evidence>
<dbReference type="InterPro" id="IPR036186">
    <property type="entry name" value="Serpin_sf"/>
</dbReference>
<dbReference type="PANTHER" id="PTHR11461">
    <property type="entry name" value="SERINE PROTEASE INHIBITOR, SERPIN"/>
    <property type="match status" value="1"/>
</dbReference>
<evidence type="ECO:0000256" key="1">
    <source>
        <dbReference type="ARBA" id="ARBA00009500"/>
    </source>
</evidence>
<sequence>MLAAGAEGETLKQLLEFLGHESIDQLLSESPSQILSGGAGGVDFSLANAVWVDKRVEPIRSCYQWVLKTIYKTKAKYVDFVNKVKLDVAVKDINSWVRKETKGLIPTIVNISDFTPDDLMVFVNALYFKGAWSFPFHVEWTRNKEFYLINGEKVSVPFMSNSTMFYYGSFEGYKMIKFPYKSKDQLNKFSMYIFLPHEKDGLKNLLEHFHSDDALFHGDFDLKYERFDELWIPKFKISCTFEPEDVMKQVGLTLPFKKTNKELSGIVDMRGLYDDMLYVSKILQKSSIEVDERGTEAAAITMIWLSGGGLPNYDLFGQIILSLSPKSLTIHRDYLDIKEEFRLDPWKFYWRTFAKFLLNLRFTCTSFESCLF</sequence>
<organism evidence="4 5">
    <name type="scientific">Artemisia annua</name>
    <name type="common">Sweet wormwood</name>
    <dbReference type="NCBI Taxonomy" id="35608"/>
    <lineage>
        <taxon>Eukaryota</taxon>
        <taxon>Viridiplantae</taxon>
        <taxon>Streptophyta</taxon>
        <taxon>Embryophyta</taxon>
        <taxon>Tracheophyta</taxon>
        <taxon>Spermatophyta</taxon>
        <taxon>Magnoliopsida</taxon>
        <taxon>eudicotyledons</taxon>
        <taxon>Gunneridae</taxon>
        <taxon>Pentapetalae</taxon>
        <taxon>asterids</taxon>
        <taxon>campanulids</taxon>
        <taxon>Asterales</taxon>
        <taxon>Asteraceae</taxon>
        <taxon>Asteroideae</taxon>
        <taxon>Anthemideae</taxon>
        <taxon>Artemisiinae</taxon>
        <taxon>Artemisia</taxon>
    </lineage>
</organism>
<accession>A0A2U1Q404</accession>